<gene>
    <name evidence="2" type="ORF">JoomaDRAFT_1609</name>
</gene>
<feature type="domain" description="NAD(P)-binding" evidence="1">
    <location>
        <begin position="11"/>
        <end position="129"/>
    </location>
</feature>
<dbReference type="RefSeq" id="WP_008611875.1">
    <property type="nucleotide sequence ID" value="NZ_JH651379.1"/>
</dbReference>
<dbReference type="eggNOG" id="COG0702">
    <property type="taxonomic scope" value="Bacteria"/>
</dbReference>
<evidence type="ECO:0000313" key="2">
    <source>
        <dbReference type="EMBL" id="EIJ38621.1"/>
    </source>
</evidence>
<evidence type="ECO:0000259" key="1">
    <source>
        <dbReference type="Pfam" id="PF13460"/>
    </source>
</evidence>
<name>I3C4S8_9FLAO</name>
<protein>
    <recommendedName>
        <fullName evidence="1">NAD(P)-binding domain-containing protein</fullName>
    </recommendedName>
</protein>
<dbReference type="Proteomes" id="UP000004690">
    <property type="component" value="Unassembled WGS sequence"/>
</dbReference>
<sequence>MATEKIAIILGATGLTGSLLLKKLIKDDRYKTIKLFSRSATTISDPKIEEHIVDLLNLELSNTDFTADEVYCCIGTTKSKTPNKSTYKAIDYGIPMAAATLSKANNINTFIVISALGANPKSKLFYNRIKGKMEKDVLKINIPNTYILQPSLISGKREEKRAGEWFFKQLMKALNYIMVGPLKKYQSVAPEKIATTMVYLANNNFPSGRIKNDKIKQIAETNDRD</sequence>
<dbReference type="Pfam" id="PF13460">
    <property type="entry name" value="NAD_binding_10"/>
    <property type="match status" value="1"/>
</dbReference>
<dbReference type="PANTHER" id="PTHR14097:SF7">
    <property type="entry name" value="OXIDOREDUCTASE HTATIP2"/>
    <property type="match status" value="1"/>
</dbReference>
<proteinExistence type="predicted"/>
<dbReference type="OrthoDB" id="9798632at2"/>
<dbReference type="SUPFAM" id="SSF51735">
    <property type="entry name" value="NAD(P)-binding Rossmann-fold domains"/>
    <property type="match status" value="1"/>
</dbReference>
<organism evidence="2 3">
    <name type="scientific">Galbibacter orientalis DSM 19592</name>
    <dbReference type="NCBI Taxonomy" id="926559"/>
    <lineage>
        <taxon>Bacteria</taxon>
        <taxon>Pseudomonadati</taxon>
        <taxon>Bacteroidota</taxon>
        <taxon>Flavobacteriia</taxon>
        <taxon>Flavobacteriales</taxon>
        <taxon>Flavobacteriaceae</taxon>
        <taxon>Galbibacter</taxon>
    </lineage>
</organism>
<dbReference type="PANTHER" id="PTHR14097">
    <property type="entry name" value="OXIDOREDUCTASE HTATIP2"/>
    <property type="match status" value="1"/>
</dbReference>
<reference evidence="2 3" key="1">
    <citation type="submission" date="2012-02" db="EMBL/GenBank/DDBJ databases">
        <title>Improved High-Quality Draft genome of Joostella marina DSM 19592.</title>
        <authorList>
            <consortium name="US DOE Joint Genome Institute (JGI-PGF)"/>
            <person name="Lucas S."/>
            <person name="Copeland A."/>
            <person name="Lapidus A."/>
            <person name="Bruce D."/>
            <person name="Goodwin L."/>
            <person name="Pitluck S."/>
            <person name="Peters L."/>
            <person name="Chertkov O."/>
            <person name="Ovchinnikova G."/>
            <person name="Kyrpides N."/>
            <person name="Mavromatis K."/>
            <person name="Detter J.C."/>
            <person name="Han C."/>
            <person name="Land M."/>
            <person name="Hauser L."/>
            <person name="Markowitz V."/>
            <person name="Cheng J.-F."/>
            <person name="Hugenholtz P."/>
            <person name="Woyke T."/>
            <person name="Wu D."/>
            <person name="Tindall B."/>
            <person name="Brambilla E."/>
            <person name="Klenk H.-P."/>
            <person name="Eisen J.A."/>
        </authorList>
    </citation>
    <scope>NUCLEOTIDE SEQUENCE [LARGE SCALE GENOMIC DNA]</scope>
    <source>
        <strain evidence="2 3">DSM 19592</strain>
    </source>
</reference>
<dbReference type="InterPro" id="IPR016040">
    <property type="entry name" value="NAD(P)-bd_dom"/>
</dbReference>
<dbReference type="AlphaFoldDB" id="I3C4S8"/>
<accession>I3C4S8</accession>
<dbReference type="EMBL" id="JH651379">
    <property type="protein sequence ID" value="EIJ38621.1"/>
    <property type="molecule type" value="Genomic_DNA"/>
</dbReference>
<keyword evidence="3" id="KW-1185">Reference proteome</keyword>
<dbReference type="InterPro" id="IPR036291">
    <property type="entry name" value="NAD(P)-bd_dom_sf"/>
</dbReference>
<dbReference type="STRING" id="926559.JoomaDRAFT_1609"/>
<dbReference type="HOGENOM" id="CLU_071330_2_0_10"/>
<dbReference type="Gene3D" id="3.40.50.720">
    <property type="entry name" value="NAD(P)-binding Rossmann-like Domain"/>
    <property type="match status" value="1"/>
</dbReference>
<evidence type="ECO:0000313" key="3">
    <source>
        <dbReference type="Proteomes" id="UP000004690"/>
    </source>
</evidence>